<evidence type="ECO:0000256" key="1">
    <source>
        <dbReference type="ARBA" id="ARBA00008467"/>
    </source>
</evidence>
<dbReference type="GO" id="GO:0006633">
    <property type="term" value="P:fatty acid biosynthetic process"/>
    <property type="evidence" value="ECO:0007669"/>
    <property type="project" value="InterPro"/>
</dbReference>
<dbReference type="EMBL" id="RZHH01000002">
    <property type="protein sequence ID" value="RYJ14490.1"/>
    <property type="molecule type" value="Genomic_DNA"/>
</dbReference>
<reference evidence="5 6" key="1">
    <citation type="submission" date="2018-12" db="EMBL/GenBank/DDBJ databases">
        <title>Genome analysis provides insights into bioremediation potentialities of Halogeometricum borinquense strain N11.</title>
        <authorList>
            <person name="Najjari A."/>
            <person name="Youssef N."/>
            <person name="Fhoula I."/>
            <person name="Ben Dhia O."/>
            <person name="Mahjoubi M."/>
            <person name="Ouzari H.I."/>
            <person name="Cherif A."/>
        </authorList>
    </citation>
    <scope>NUCLEOTIDE SEQUENCE [LARGE SCALE GENOMIC DNA]</scope>
    <source>
        <strain evidence="5 6">N11</strain>
    </source>
</reference>
<name>A0A482TA18_9EURY</name>
<dbReference type="GeneID" id="9992870"/>
<feature type="domain" description="Ketosynthase family 3 (KS3)" evidence="4">
    <location>
        <begin position="2"/>
        <end position="406"/>
    </location>
</feature>
<sequence length="407" mass="41283">MERDVVVTGIGLVTALGETADSTWAGLLDERSGAGPITRFDPDEANVRANVACEIGTDPAADTSDDRIDDRTMGRYTQFAVAAAAEALEDAGFDPVDPAWTPERAGTSIGSGLAGLSEIEAAAGSRPSPSFLVRALTNLAAGHVSMAVGAKGPNRAPGTACSAGTHAIAAAADDIRRGRADVVIAGGTEASISPLGVGSFDSMRALSTRAADPAAASRPFDADRDGLVLAEGCGIVILESRDHARERDATPYAAVTGAGRSADAHHVTRPAESGDGLRRCIERALKDAGRDPAAVDHVNAHATSTPIGDAREAEALNTVFSETDVPPTTSVKGHLGHALGAAGAIEAAIVAQTIAEGTIPPTMNYETSDSDCDLPVVAEARAMDVDVAVSTSAGFGGTNGALVFEQP</sequence>
<dbReference type="InterPro" id="IPR018201">
    <property type="entry name" value="Ketoacyl_synth_AS"/>
</dbReference>
<accession>A0A482TA18</accession>
<dbReference type="InterPro" id="IPR016039">
    <property type="entry name" value="Thiolase-like"/>
</dbReference>
<dbReference type="PROSITE" id="PS00606">
    <property type="entry name" value="KS3_1"/>
    <property type="match status" value="1"/>
</dbReference>
<dbReference type="InterPro" id="IPR014030">
    <property type="entry name" value="Ketoacyl_synth_N"/>
</dbReference>
<dbReference type="Gene3D" id="3.40.47.10">
    <property type="match status" value="1"/>
</dbReference>
<evidence type="ECO:0000313" key="6">
    <source>
        <dbReference type="Proteomes" id="UP000294028"/>
    </source>
</evidence>
<protein>
    <submittedName>
        <fullName evidence="5">Beta-ketoacyl-[acyl-carrier-protein] synthase family protein</fullName>
    </submittedName>
</protein>
<dbReference type="Proteomes" id="UP000294028">
    <property type="component" value="Unassembled WGS sequence"/>
</dbReference>
<dbReference type="GO" id="GO:0008299">
    <property type="term" value="P:isoprenoid biosynthetic process"/>
    <property type="evidence" value="ECO:0007669"/>
    <property type="project" value="UniProtKB-KW"/>
</dbReference>
<dbReference type="SMART" id="SM00825">
    <property type="entry name" value="PKS_KS"/>
    <property type="match status" value="1"/>
</dbReference>
<dbReference type="InterPro" id="IPR020841">
    <property type="entry name" value="PKS_Beta-ketoAc_synthase_dom"/>
</dbReference>
<dbReference type="SUPFAM" id="SSF53901">
    <property type="entry name" value="Thiolase-like"/>
    <property type="match status" value="1"/>
</dbReference>
<evidence type="ECO:0000259" key="4">
    <source>
        <dbReference type="PROSITE" id="PS52004"/>
    </source>
</evidence>
<dbReference type="PANTHER" id="PTHR11712:SF336">
    <property type="entry name" value="3-OXOACYL-[ACYL-CARRIER-PROTEIN] SYNTHASE, MITOCHONDRIAL"/>
    <property type="match status" value="1"/>
</dbReference>
<dbReference type="InterPro" id="IPR000794">
    <property type="entry name" value="Beta-ketoacyl_synthase"/>
</dbReference>
<comment type="caution">
    <text evidence="5">The sequence shown here is derived from an EMBL/GenBank/DDBJ whole genome shotgun (WGS) entry which is preliminary data.</text>
</comment>
<dbReference type="OMA" id="QIGHCLG"/>
<dbReference type="PANTHER" id="PTHR11712">
    <property type="entry name" value="POLYKETIDE SYNTHASE-RELATED"/>
    <property type="match status" value="1"/>
</dbReference>
<evidence type="ECO:0000256" key="3">
    <source>
        <dbReference type="ARBA" id="ARBA00023229"/>
    </source>
</evidence>
<gene>
    <name evidence="5" type="ORF">ELS19_11370</name>
</gene>
<dbReference type="FunFam" id="3.40.47.10:FF:000018">
    <property type="entry name" value="3-oxoacyl-[acyl-carrier-protein] synthase 2"/>
    <property type="match status" value="1"/>
</dbReference>
<organism evidence="5 6">
    <name type="scientific">Halogeometricum borinquense</name>
    <dbReference type="NCBI Taxonomy" id="60847"/>
    <lineage>
        <taxon>Archaea</taxon>
        <taxon>Methanobacteriati</taxon>
        <taxon>Methanobacteriota</taxon>
        <taxon>Stenosarchaea group</taxon>
        <taxon>Halobacteria</taxon>
        <taxon>Halobacteriales</taxon>
        <taxon>Haloferacaceae</taxon>
        <taxon>Halogeometricum</taxon>
    </lineage>
</organism>
<evidence type="ECO:0000256" key="2">
    <source>
        <dbReference type="ARBA" id="ARBA00022679"/>
    </source>
</evidence>
<dbReference type="Pfam" id="PF02801">
    <property type="entry name" value="Ketoacyl-synt_C"/>
    <property type="match status" value="1"/>
</dbReference>
<dbReference type="NCBIfam" id="NF005589">
    <property type="entry name" value="PRK07314.1"/>
    <property type="match status" value="1"/>
</dbReference>
<dbReference type="GO" id="GO:0004315">
    <property type="term" value="F:3-oxoacyl-[acyl-carrier-protein] synthase activity"/>
    <property type="evidence" value="ECO:0007669"/>
    <property type="project" value="InterPro"/>
</dbReference>
<dbReference type="Pfam" id="PF00109">
    <property type="entry name" value="ketoacyl-synt"/>
    <property type="match status" value="1"/>
</dbReference>
<dbReference type="PROSITE" id="PS52004">
    <property type="entry name" value="KS3_2"/>
    <property type="match status" value="1"/>
</dbReference>
<dbReference type="InterPro" id="IPR014031">
    <property type="entry name" value="Ketoacyl_synth_C"/>
</dbReference>
<dbReference type="CDD" id="cd00834">
    <property type="entry name" value="KAS_I_II"/>
    <property type="match status" value="1"/>
</dbReference>
<dbReference type="RefSeq" id="WP_006053867.1">
    <property type="nucleotide sequence ID" value="NZ_RZHH01000002.1"/>
</dbReference>
<keyword evidence="3" id="KW-0414">Isoprene biosynthesis</keyword>
<dbReference type="AlphaFoldDB" id="A0A482TA18"/>
<evidence type="ECO:0000313" key="5">
    <source>
        <dbReference type="EMBL" id="RYJ14490.1"/>
    </source>
</evidence>
<proteinExistence type="inferred from homology"/>
<keyword evidence="2" id="KW-0808">Transferase</keyword>
<comment type="similarity">
    <text evidence="1">Belongs to the thiolase-like superfamily. Beta-ketoacyl-ACP synthases family.</text>
</comment>